<evidence type="ECO:0000313" key="2">
    <source>
        <dbReference type="Proteomes" id="UP000655830"/>
    </source>
</evidence>
<comment type="caution">
    <text evidence="1">The sequence shown here is derived from an EMBL/GenBank/DDBJ whole genome shotgun (WGS) entry which is preliminary data.</text>
</comment>
<proteinExistence type="predicted"/>
<protein>
    <submittedName>
        <fullName evidence="1">Phage gp6-like head-tail connector protein</fullName>
    </submittedName>
</protein>
<dbReference type="RefSeq" id="WP_249334430.1">
    <property type="nucleotide sequence ID" value="NZ_JACRSY010000055.1"/>
</dbReference>
<dbReference type="CDD" id="cd08054">
    <property type="entry name" value="gp6"/>
    <property type="match status" value="1"/>
</dbReference>
<gene>
    <name evidence="1" type="ORF">H8718_18535</name>
</gene>
<name>A0A926IG23_9FIRM</name>
<dbReference type="NCBIfam" id="TIGR01560">
    <property type="entry name" value="put_DNA_pack"/>
    <property type="match status" value="1"/>
</dbReference>
<evidence type="ECO:0000313" key="1">
    <source>
        <dbReference type="EMBL" id="MBC8581483.1"/>
    </source>
</evidence>
<dbReference type="EMBL" id="JACRSY010000055">
    <property type="protein sequence ID" value="MBC8581483.1"/>
    <property type="molecule type" value="Genomic_DNA"/>
</dbReference>
<dbReference type="InterPro" id="IPR006450">
    <property type="entry name" value="Phage_HK97_gp6-like"/>
</dbReference>
<accession>A0A926IG23</accession>
<keyword evidence="2" id="KW-1185">Reference proteome</keyword>
<reference evidence="1" key="1">
    <citation type="submission" date="2020-08" db="EMBL/GenBank/DDBJ databases">
        <title>Genome public.</title>
        <authorList>
            <person name="Liu C."/>
            <person name="Sun Q."/>
        </authorList>
    </citation>
    <scope>NUCLEOTIDE SEQUENCE</scope>
    <source>
        <strain evidence="1">NSJ-12</strain>
    </source>
</reference>
<organism evidence="1 2">
    <name type="scientific">Zhenhengia yiwuensis</name>
    <dbReference type="NCBI Taxonomy" id="2763666"/>
    <lineage>
        <taxon>Bacteria</taxon>
        <taxon>Bacillati</taxon>
        <taxon>Bacillota</taxon>
        <taxon>Clostridia</taxon>
        <taxon>Lachnospirales</taxon>
        <taxon>Lachnospiraceae</taxon>
        <taxon>Zhenhengia</taxon>
    </lineage>
</organism>
<dbReference type="Proteomes" id="UP000655830">
    <property type="component" value="Unassembled WGS sequence"/>
</dbReference>
<dbReference type="AlphaFoldDB" id="A0A926IG23"/>
<dbReference type="Gene3D" id="1.10.3230.30">
    <property type="entry name" value="Phage gp6-like head-tail connector protein"/>
    <property type="match status" value="1"/>
</dbReference>
<sequence length="96" mass="11018">MKVSEIQESDLQDYLKLEFNDPLIGIFLESAKSYVKSYTGMTDEQMDSYDDIVAVIYVLVSDMYDNRMYAQKNTKVTIAPNIVAKSILDMHSHNLL</sequence>